<keyword evidence="7" id="KW-0007">Acetylation</keyword>
<feature type="domain" description="Metallo-beta-lactamase" evidence="16">
    <location>
        <begin position="14"/>
        <end position="175"/>
    </location>
</feature>
<evidence type="ECO:0000313" key="18">
    <source>
        <dbReference type="Proteomes" id="UP001054945"/>
    </source>
</evidence>
<keyword evidence="5" id="KW-0809">Transit peptide</keyword>
<dbReference type="GO" id="GO:0070813">
    <property type="term" value="P:hydrogen sulfide metabolic process"/>
    <property type="evidence" value="ECO:0007669"/>
    <property type="project" value="TreeGrafter"/>
</dbReference>
<dbReference type="InterPro" id="IPR036866">
    <property type="entry name" value="RibonucZ/Hydroxyglut_hydro"/>
</dbReference>
<dbReference type="SUPFAM" id="SSF56281">
    <property type="entry name" value="Metallo-hydrolase/oxidoreductase"/>
    <property type="match status" value="1"/>
</dbReference>
<dbReference type="Proteomes" id="UP001054945">
    <property type="component" value="Unassembled WGS sequence"/>
</dbReference>
<dbReference type="SMART" id="SM00849">
    <property type="entry name" value="Lactamase_B"/>
    <property type="match status" value="1"/>
</dbReference>
<comment type="subcellular location">
    <subcellularLocation>
        <location evidence="2">Mitochondrion</location>
    </subcellularLocation>
</comment>
<dbReference type="InterPro" id="IPR051682">
    <property type="entry name" value="Mito_Persulfide_Diox"/>
</dbReference>
<dbReference type="GO" id="GO:0050313">
    <property type="term" value="F:sulfur dioxygenase activity"/>
    <property type="evidence" value="ECO:0007669"/>
    <property type="project" value="UniProtKB-EC"/>
</dbReference>
<keyword evidence="8" id="KW-0560">Oxidoreductase</keyword>
<protein>
    <recommendedName>
        <fullName evidence="14">Persulfide dioxygenase ETHE1, mitochondrial</fullName>
        <ecNumber evidence="13">1.13.11.18</ecNumber>
    </recommendedName>
    <alternativeName>
        <fullName evidence="15">Sulfur dioxygenase ETHE1</fullName>
    </alternativeName>
</protein>
<comment type="cofactor">
    <cofactor evidence="1">
        <name>Fe(2+)</name>
        <dbReference type="ChEBI" id="CHEBI:29033"/>
    </cofactor>
</comment>
<evidence type="ECO:0000256" key="13">
    <source>
        <dbReference type="ARBA" id="ARBA00066686"/>
    </source>
</evidence>
<dbReference type="CDD" id="cd07724">
    <property type="entry name" value="POD-like_MBL-fold"/>
    <property type="match status" value="1"/>
</dbReference>
<dbReference type="EC" id="1.13.11.18" evidence="13"/>
<evidence type="ECO:0000256" key="4">
    <source>
        <dbReference type="ARBA" id="ARBA00022723"/>
    </source>
</evidence>
<dbReference type="GO" id="GO:0005739">
    <property type="term" value="C:mitochondrion"/>
    <property type="evidence" value="ECO:0007669"/>
    <property type="project" value="UniProtKB-SubCell"/>
</dbReference>
<evidence type="ECO:0000256" key="12">
    <source>
        <dbReference type="ARBA" id="ARBA00065219"/>
    </source>
</evidence>
<sequence length="231" mass="25958">MGLIFRQLYDSCSHTYTYLLGDASSRSAIIIDPVKDLVHRDLALVKELDLVLKFAANTHVHADHITGSGEIKRLNPDVKSIISKASGAHADIYLNGMEFVKIGDIDLEVRPTPGHTDGCVTFVCHEEKMAFTGDAVLIRKCGRTDLQQGDAAKLYDSVQKHIFSLPDDYFLYPAHDYQGFTVTTVGEEKQHNIRLTKSREEFLETMKNLNLCYPKMIDEFVPANMLCGYID</sequence>
<proteinExistence type="inferred from homology"/>
<evidence type="ECO:0000256" key="5">
    <source>
        <dbReference type="ARBA" id="ARBA00022946"/>
    </source>
</evidence>
<dbReference type="AlphaFoldDB" id="A0AAV4RFF3"/>
<dbReference type="InterPro" id="IPR001279">
    <property type="entry name" value="Metallo-B-lactamas"/>
</dbReference>
<keyword evidence="9" id="KW-0408">Iron</keyword>
<dbReference type="Pfam" id="PF00753">
    <property type="entry name" value="Lactamase_B"/>
    <property type="match status" value="1"/>
</dbReference>
<dbReference type="GO" id="GO:0031123">
    <property type="term" value="P:RNA 3'-end processing"/>
    <property type="evidence" value="ECO:0007669"/>
    <property type="project" value="UniProtKB-ARBA"/>
</dbReference>
<accession>A0AAV4RFF3</accession>
<dbReference type="InterPro" id="IPR044528">
    <property type="entry name" value="POD-like_MBL-fold"/>
</dbReference>
<dbReference type="PANTHER" id="PTHR43084">
    <property type="entry name" value="PERSULFIDE DIOXYGENASE ETHE1"/>
    <property type="match status" value="1"/>
</dbReference>
<evidence type="ECO:0000256" key="2">
    <source>
        <dbReference type="ARBA" id="ARBA00004173"/>
    </source>
</evidence>
<evidence type="ECO:0000256" key="8">
    <source>
        <dbReference type="ARBA" id="ARBA00023002"/>
    </source>
</evidence>
<evidence type="ECO:0000256" key="9">
    <source>
        <dbReference type="ARBA" id="ARBA00023004"/>
    </source>
</evidence>
<gene>
    <name evidence="17" type="primary">GLY3</name>
    <name evidence="17" type="ORF">CEXT_26651</name>
</gene>
<keyword evidence="18" id="KW-1185">Reference proteome</keyword>
<evidence type="ECO:0000256" key="10">
    <source>
        <dbReference type="ARBA" id="ARBA00023128"/>
    </source>
</evidence>
<evidence type="ECO:0000313" key="17">
    <source>
        <dbReference type="EMBL" id="GIY20713.1"/>
    </source>
</evidence>
<evidence type="ECO:0000256" key="3">
    <source>
        <dbReference type="ARBA" id="ARBA00006759"/>
    </source>
</evidence>
<evidence type="ECO:0000256" key="7">
    <source>
        <dbReference type="ARBA" id="ARBA00022990"/>
    </source>
</evidence>
<dbReference type="GO" id="GO:0006749">
    <property type="term" value="P:glutathione metabolic process"/>
    <property type="evidence" value="ECO:0007669"/>
    <property type="project" value="InterPro"/>
</dbReference>
<dbReference type="Gene3D" id="3.60.15.10">
    <property type="entry name" value="Ribonuclease Z/Hydroxyacylglutathione hydrolase-like"/>
    <property type="match status" value="1"/>
</dbReference>
<comment type="catalytic activity">
    <reaction evidence="11">
        <text>S-sulfanylglutathione + O2 + H2O = sulfite + glutathione + 2 H(+)</text>
        <dbReference type="Rhea" id="RHEA:12981"/>
        <dbReference type="ChEBI" id="CHEBI:15377"/>
        <dbReference type="ChEBI" id="CHEBI:15378"/>
        <dbReference type="ChEBI" id="CHEBI:15379"/>
        <dbReference type="ChEBI" id="CHEBI:17359"/>
        <dbReference type="ChEBI" id="CHEBI:57925"/>
        <dbReference type="ChEBI" id="CHEBI:58905"/>
        <dbReference type="EC" id="1.13.11.18"/>
    </reaction>
</comment>
<comment type="subunit">
    <text evidence="12">Homodimer. Monomer. Interacts with TST. May interact with RELA.</text>
</comment>
<keyword evidence="10" id="KW-0496">Mitochondrion</keyword>
<evidence type="ECO:0000256" key="1">
    <source>
        <dbReference type="ARBA" id="ARBA00001954"/>
    </source>
</evidence>
<dbReference type="FunFam" id="3.60.15.10:FF:000013">
    <property type="entry name" value="Persulfide dioxygenase ETHE1, mitochondrial"/>
    <property type="match status" value="1"/>
</dbReference>
<keyword evidence="6 17" id="KW-0223">Dioxygenase</keyword>
<keyword evidence="4" id="KW-0479">Metal-binding</keyword>
<reference evidence="17 18" key="1">
    <citation type="submission" date="2021-06" db="EMBL/GenBank/DDBJ databases">
        <title>Caerostris extrusa draft genome.</title>
        <authorList>
            <person name="Kono N."/>
            <person name="Arakawa K."/>
        </authorList>
    </citation>
    <scope>NUCLEOTIDE SEQUENCE [LARGE SCALE GENOMIC DNA]</scope>
</reference>
<comment type="similarity">
    <text evidence="3">Belongs to the metallo-beta-lactamase superfamily. Glyoxalase II family.</text>
</comment>
<evidence type="ECO:0000256" key="15">
    <source>
        <dbReference type="ARBA" id="ARBA00077964"/>
    </source>
</evidence>
<organism evidence="17 18">
    <name type="scientific">Caerostris extrusa</name>
    <name type="common">Bark spider</name>
    <name type="synonym">Caerostris bankana</name>
    <dbReference type="NCBI Taxonomy" id="172846"/>
    <lineage>
        <taxon>Eukaryota</taxon>
        <taxon>Metazoa</taxon>
        <taxon>Ecdysozoa</taxon>
        <taxon>Arthropoda</taxon>
        <taxon>Chelicerata</taxon>
        <taxon>Arachnida</taxon>
        <taxon>Araneae</taxon>
        <taxon>Araneomorphae</taxon>
        <taxon>Entelegynae</taxon>
        <taxon>Araneoidea</taxon>
        <taxon>Araneidae</taxon>
        <taxon>Caerostris</taxon>
    </lineage>
</organism>
<dbReference type="PANTHER" id="PTHR43084:SF1">
    <property type="entry name" value="PERSULFIDE DIOXYGENASE ETHE1, MITOCHONDRIAL"/>
    <property type="match status" value="1"/>
</dbReference>
<evidence type="ECO:0000256" key="14">
    <source>
        <dbReference type="ARBA" id="ARBA00067300"/>
    </source>
</evidence>
<evidence type="ECO:0000259" key="16">
    <source>
        <dbReference type="SMART" id="SM00849"/>
    </source>
</evidence>
<dbReference type="EMBL" id="BPLR01007924">
    <property type="protein sequence ID" value="GIY20713.1"/>
    <property type="molecule type" value="Genomic_DNA"/>
</dbReference>
<comment type="caution">
    <text evidence="17">The sequence shown here is derived from an EMBL/GenBank/DDBJ whole genome shotgun (WGS) entry which is preliminary data.</text>
</comment>
<evidence type="ECO:0000256" key="6">
    <source>
        <dbReference type="ARBA" id="ARBA00022964"/>
    </source>
</evidence>
<evidence type="ECO:0000256" key="11">
    <source>
        <dbReference type="ARBA" id="ARBA00050990"/>
    </source>
</evidence>
<name>A0AAV4RFF3_CAEEX</name>
<dbReference type="GO" id="GO:0046872">
    <property type="term" value="F:metal ion binding"/>
    <property type="evidence" value="ECO:0007669"/>
    <property type="project" value="UniProtKB-KW"/>
</dbReference>